<dbReference type="AlphaFoldDB" id="A0A1I1U745"/>
<sequence length="109" mass="13058">MNTERIQQLIQFVQEEPSEPFNVYALAMEYLNSQPEQTRIYFDQLLIEYPDYLPTYYHAAALYAELEERDRAAELYEKGIKLAQTQNNQKTLLELQRAQQAFEDDEDEW</sequence>
<dbReference type="Proteomes" id="UP000198598">
    <property type="component" value="Unassembled WGS sequence"/>
</dbReference>
<name>A0A1I1U745_9BACT</name>
<feature type="repeat" description="TPR" evidence="1">
    <location>
        <begin position="53"/>
        <end position="86"/>
    </location>
</feature>
<dbReference type="EMBL" id="FOLQ01000006">
    <property type="protein sequence ID" value="SFD66524.1"/>
    <property type="molecule type" value="Genomic_DNA"/>
</dbReference>
<gene>
    <name evidence="2" type="ORF">SAMN05216167_106149</name>
</gene>
<dbReference type="Gene3D" id="1.25.40.10">
    <property type="entry name" value="Tetratricopeptide repeat domain"/>
    <property type="match status" value="1"/>
</dbReference>
<keyword evidence="1" id="KW-0802">TPR repeat</keyword>
<dbReference type="PROSITE" id="PS50005">
    <property type="entry name" value="TPR"/>
    <property type="match status" value="1"/>
</dbReference>
<dbReference type="SUPFAM" id="SSF48452">
    <property type="entry name" value="TPR-like"/>
    <property type="match status" value="1"/>
</dbReference>
<organism evidence="2 3">
    <name type="scientific">Spirosoma endophyticum</name>
    <dbReference type="NCBI Taxonomy" id="662367"/>
    <lineage>
        <taxon>Bacteria</taxon>
        <taxon>Pseudomonadati</taxon>
        <taxon>Bacteroidota</taxon>
        <taxon>Cytophagia</taxon>
        <taxon>Cytophagales</taxon>
        <taxon>Cytophagaceae</taxon>
        <taxon>Spirosoma</taxon>
    </lineage>
</organism>
<reference evidence="2 3" key="1">
    <citation type="submission" date="2016-10" db="EMBL/GenBank/DDBJ databases">
        <authorList>
            <person name="de Groot N.N."/>
        </authorList>
    </citation>
    <scope>NUCLEOTIDE SEQUENCE [LARGE SCALE GENOMIC DNA]</scope>
    <source>
        <strain evidence="2 3">DSM 26130</strain>
    </source>
</reference>
<evidence type="ECO:0000256" key="1">
    <source>
        <dbReference type="PROSITE-ProRule" id="PRU00339"/>
    </source>
</evidence>
<dbReference type="STRING" id="662367.SAMN05216167_106149"/>
<evidence type="ECO:0000313" key="2">
    <source>
        <dbReference type="EMBL" id="SFD66524.1"/>
    </source>
</evidence>
<accession>A0A1I1U745</accession>
<dbReference type="RefSeq" id="WP_093828367.1">
    <property type="nucleotide sequence ID" value="NZ_FOLQ01000006.1"/>
</dbReference>
<dbReference type="InterPro" id="IPR019734">
    <property type="entry name" value="TPR_rpt"/>
</dbReference>
<evidence type="ECO:0000313" key="3">
    <source>
        <dbReference type="Proteomes" id="UP000198598"/>
    </source>
</evidence>
<protein>
    <submittedName>
        <fullName evidence="2">Uncharacterized protein</fullName>
    </submittedName>
</protein>
<proteinExistence type="predicted"/>
<keyword evidence="3" id="KW-1185">Reference proteome</keyword>
<dbReference type="OrthoDB" id="1524733at2"/>
<dbReference type="InterPro" id="IPR011990">
    <property type="entry name" value="TPR-like_helical_dom_sf"/>
</dbReference>